<dbReference type="RefSeq" id="WP_146446125.1">
    <property type="nucleotide sequence ID" value="NZ_SJPR01000005.1"/>
</dbReference>
<feature type="domain" description="Glycoside hydrolase family 29 N-terminal" evidence="9">
    <location>
        <begin position="18"/>
        <end position="360"/>
    </location>
</feature>
<evidence type="ECO:0000256" key="7">
    <source>
        <dbReference type="PIRSR" id="PIRSR001092-1"/>
    </source>
</evidence>
<evidence type="ECO:0000313" key="11">
    <source>
        <dbReference type="Proteomes" id="UP000317421"/>
    </source>
</evidence>
<dbReference type="GO" id="GO:0004560">
    <property type="term" value="F:alpha-L-fucosidase activity"/>
    <property type="evidence" value="ECO:0007669"/>
    <property type="project" value="InterPro"/>
</dbReference>
<dbReference type="InterPro" id="IPR000933">
    <property type="entry name" value="Glyco_hydro_29"/>
</dbReference>
<comment type="similarity">
    <text evidence="2">Belongs to the glycosyl hydrolase 29 family.</text>
</comment>
<name>A0A5C6A5Q5_9BACT</name>
<dbReference type="Gene3D" id="3.20.20.80">
    <property type="entry name" value="Glycosidases"/>
    <property type="match status" value="1"/>
</dbReference>
<dbReference type="PANTHER" id="PTHR10030">
    <property type="entry name" value="ALPHA-L-FUCOSIDASE"/>
    <property type="match status" value="1"/>
</dbReference>
<evidence type="ECO:0000256" key="5">
    <source>
        <dbReference type="ARBA" id="ARBA00022801"/>
    </source>
</evidence>
<evidence type="ECO:0000256" key="4">
    <source>
        <dbReference type="ARBA" id="ARBA00022729"/>
    </source>
</evidence>
<sequence length="454" mass="50428" precursor="true">MHNLVILLVSLVLLGAPLAARAYEPTPENLAAREWFQDAKFGVFLHWGVYSVLERGEWVMNIEKITVADYEPIAERFNPTEFDADAWCRLFKAAGAKYVTITSKHHDGFAMWDSKVTDWDIVDRTPYGKDVLKQLAEACKRHDLKLFFYHSQLDWRHPDYFPRGRTGQTAGRPDEGDFDKYVDFMNAQLSELLGGEYGEVAGIWFDGWWDQQSKNFKETKDAPVKQTRIDWRLDETYALIHRLQPAALIGSNHHVEPFAGEDFQMFERDLPGQNKGGFSPDAVIGQLPLETCDTINGAWGYNAGDHRHKSVSQLVGYLVRAAGLNANLLLNVGPKPDGTIDDVSAERLRGVGEWLDQYGETIYGTRGGPISPQAWGVTTAKPGTIYVHLLKRPDADGEGWTTLAGAGELSGRALKVFEGGEAVESRAGDDGSLAVRLPQADSEAIDMVLVATGD</sequence>
<dbReference type="OrthoDB" id="9760597at2"/>
<dbReference type="PIRSF" id="PIRSF001092">
    <property type="entry name" value="Alpha-L-fucosidase"/>
    <property type="match status" value="1"/>
</dbReference>
<keyword evidence="5" id="KW-0378">Hydrolase</keyword>
<dbReference type="Proteomes" id="UP000317421">
    <property type="component" value="Unassembled WGS sequence"/>
</dbReference>
<dbReference type="EMBL" id="SJPR01000005">
    <property type="protein sequence ID" value="TWT95274.1"/>
    <property type="molecule type" value="Genomic_DNA"/>
</dbReference>
<proteinExistence type="inferred from homology"/>
<dbReference type="GO" id="GO:0006004">
    <property type="term" value="P:fucose metabolic process"/>
    <property type="evidence" value="ECO:0007669"/>
    <property type="project" value="InterPro"/>
</dbReference>
<evidence type="ECO:0000259" key="9">
    <source>
        <dbReference type="Pfam" id="PF01120"/>
    </source>
</evidence>
<comment type="function">
    <text evidence="1">Alpha-L-fucosidase is responsible for hydrolyzing the alpha-1,6-linked fucose joined to the reducing-end N-acetylglucosamine of the carbohydrate moieties of glycoproteins.</text>
</comment>
<dbReference type="InterPro" id="IPR017853">
    <property type="entry name" value="GH"/>
</dbReference>
<evidence type="ECO:0000256" key="1">
    <source>
        <dbReference type="ARBA" id="ARBA00004071"/>
    </source>
</evidence>
<keyword evidence="4 8" id="KW-0732">Signal</keyword>
<reference evidence="10 11" key="1">
    <citation type="submission" date="2019-02" db="EMBL/GenBank/DDBJ databases">
        <title>Deep-cultivation of Planctomycetes and their phenomic and genomic characterization uncovers novel biology.</title>
        <authorList>
            <person name="Wiegand S."/>
            <person name="Jogler M."/>
            <person name="Boedeker C."/>
            <person name="Pinto D."/>
            <person name="Vollmers J."/>
            <person name="Rivas-Marin E."/>
            <person name="Kohn T."/>
            <person name="Peeters S.H."/>
            <person name="Heuer A."/>
            <person name="Rast P."/>
            <person name="Oberbeckmann S."/>
            <person name="Bunk B."/>
            <person name="Jeske O."/>
            <person name="Meyerdierks A."/>
            <person name="Storesund J.E."/>
            <person name="Kallscheuer N."/>
            <person name="Luecker S."/>
            <person name="Lage O.M."/>
            <person name="Pohl T."/>
            <person name="Merkel B.J."/>
            <person name="Hornburger P."/>
            <person name="Mueller R.-W."/>
            <person name="Bruemmer F."/>
            <person name="Labrenz M."/>
            <person name="Spormann A.M."/>
            <person name="Op Den Camp H."/>
            <person name="Overmann J."/>
            <person name="Amann R."/>
            <person name="Jetten M.S.M."/>
            <person name="Mascher T."/>
            <person name="Medema M.H."/>
            <person name="Devos D.P."/>
            <person name="Kaster A.-K."/>
            <person name="Ovreas L."/>
            <person name="Rohde M."/>
            <person name="Galperin M.Y."/>
            <person name="Jogler C."/>
        </authorList>
    </citation>
    <scope>NUCLEOTIDE SEQUENCE [LARGE SCALE GENOMIC DNA]</scope>
    <source>
        <strain evidence="10 11">Pla108</strain>
    </source>
</reference>
<keyword evidence="11" id="KW-1185">Reference proteome</keyword>
<dbReference type="PRINTS" id="PR00741">
    <property type="entry name" value="GLHYDRLASE29"/>
</dbReference>
<evidence type="ECO:0000256" key="3">
    <source>
        <dbReference type="ARBA" id="ARBA00012662"/>
    </source>
</evidence>
<organism evidence="10 11">
    <name type="scientific">Botrimarina colliarenosi</name>
    <dbReference type="NCBI Taxonomy" id="2528001"/>
    <lineage>
        <taxon>Bacteria</taxon>
        <taxon>Pseudomonadati</taxon>
        <taxon>Planctomycetota</taxon>
        <taxon>Planctomycetia</taxon>
        <taxon>Pirellulales</taxon>
        <taxon>Lacipirellulaceae</taxon>
        <taxon>Botrimarina</taxon>
    </lineage>
</organism>
<dbReference type="PANTHER" id="PTHR10030:SF37">
    <property type="entry name" value="ALPHA-L-FUCOSIDASE-RELATED"/>
    <property type="match status" value="1"/>
</dbReference>
<dbReference type="SUPFAM" id="SSF51445">
    <property type="entry name" value="(Trans)glycosidases"/>
    <property type="match status" value="1"/>
</dbReference>
<dbReference type="SMART" id="SM00812">
    <property type="entry name" value="Alpha_L_fucos"/>
    <property type="match status" value="1"/>
</dbReference>
<evidence type="ECO:0000313" key="10">
    <source>
        <dbReference type="EMBL" id="TWT95274.1"/>
    </source>
</evidence>
<dbReference type="AlphaFoldDB" id="A0A5C6A5Q5"/>
<accession>A0A5C6A5Q5</accession>
<feature type="signal peptide" evidence="8">
    <location>
        <begin position="1"/>
        <end position="22"/>
    </location>
</feature>
<gene>
    <name evidence="10" type="ORF">Pla108_34180</name>
</gene>
<comment type="caution">
    <text evidence="10">The sequence shown here is derived from an EMBL/GenBank/DDBJ whole genome shotgun (WGS) entry which is preliminary data.</text>
</comment>
<dbReference type="GO" id="GO:0016139">
    <property type="term" value="P:glycoside catabolic process"/>
    <property type="evidence" value="ECO:0007669"/>
    <property type="project" value="TreeGrafter"/>
</dbReference>
<evidence type="ECO:0000256" key="8">
    <source>
        <dbReference type="SAM" id="SignalP"/>
    </source>
</evidence>
<feature type="site" description="May be important for catalysis" evidence="7">
    <location>
        <position position="292"/>
    </location>
</feature>
<feature type="chain" id="PRO_5022906974" description="alpha-L-fucosidase" evidence="8">
    <location>
        <begin position="23"/>
        <end position="454"/>
    </location>
</feature>
<evidence type="ECO:0000256" key="2">
    <source>
        <dbReference type="ARBA" id="ARBA00007951"/>
    </source>
</evidence>
<dbReference type="EC" id="3.2.1.51" evidence="3"/>
<dbReference type="InterPro" id="IPR057739">
    <property type="entry name" value="Glyco_hydro_29_N"/>
</dbReference>
<dbReference type="InterPro" id="IPR016286">
    <property type="entry name" value="FUC_metazoa-typ"/>
</dbReference>
<dbReference type="GO" id="GO:0005764">
    <property type="term" value="C:lysosome"/>
    <property type="evidence" value="ECO:0007669"/>
    <property type="project" value="TreeGrafter"/>
</dbReference>
<dbReference type="Pfam" id="PF01120">
    <property type="entry name" value="Alpha_L_fucos"/>
    <property type="match status" value="1"/>
</dbReference>
<keyword evidence="6" id="KW-0326">Glycosidase</keyword>
<evidence type="ECO:0000256" key="6">
    <source>
        <dbReference type="ARBA" id="ARBA00023295"/>
    </source>
</evidence>
<protein>
    <recommendedName>
        <fullName evidence="3">alpha-L-fucosidase</fullName>
        <ecNumber evidence="3">3.2.1.51</ecNumber>
    </recommendedName>
</protein>